<feature type="region of interest" description="Disordered" evidence="1">
    <location>
        <begin position="1"/>
        <end position="144"/>
    </location>
</feature>
<reference evidence="4" key="1">
    <citation type="submission" date="2025-08" db="UniProtKB">
        <authorList>
            <consortium name="RefSeq"/>
        </authorList>
    </citation>
    <scope>IDENTIFICATION</scope>
    <source>
        <tissue evidence="4">Cell line</tissue>
    </source>
</reference>
<feature type="compositionally biased region" description="Pro residues" evidence="1">
    <location>
        <begin position="43"/>
        <end position="53"/>
    </location>
</feature>
<feature type="compositionally biased region" description="Basic residues" evidence="1">
    <location>
        <begin position="78"/>
        <end position="98"/>
    </location>
</feature>
<dbReference type="RefSeq" id="XP_072591247.1">
    <property type="nucleotide sequence ID" value="XM_072735146.1"/>
</dbReference>
<gene>
    <name evidence="4" type="primary">LOC112931922</name>
</gene>
<evidence type="ECO:0000256" key="1">
    <source>
        <dbReference type="SAM" id="MobiDB-lite"/>
    </source>
</evidence>
<protein>
    <submittedName>
        <fullName evidence="4">Uncharacterized protein</fullName>
    </submittedName>
</protein>
<sequence length="258" mass="26393">MGAPGGGGDAGRTLGGATGRAGGREEEEVVVEEEEEGRRGPGPVAPPAAPPSGPAGAGRPVGAASASPGGGAGGLGRARLRGRDRGRRVSSAQSRRRPQPAPEKGQPGGRLGACEARHGGEADEPRGPRRTAKGAGLERPWQPLDGLGLGGLQTTFPRGPRVPRDGRGSASGAVRRRESFLWLYKSGLDSFSVFSVLGAFLLVFSGLLLRSMLCGHRSPGLLLCAVCAITGYGMDLGGGRRCWAFKRARGTSLEPSVS</sequence>
<feature type="compositionally biased region" description="Basic and acidic residues" evidence="1">
    <location>
        <begin position="115"/>
        <end position="127"/>
    </location>
</feature>
<name>A0ABM4YLT2_VULVU</name>
<feature type="transmembrane region" description="Helical" evidence="2">
    <location>
        <begin position="186"/>
        <end position="208"/>
    </location>
</feature>
<evidence type="ECO:0000313" key="3">
    <source>
        <dbReference type="Proteomes" id="UP001652641"/>
    </source>
</evidence>
<dbReference type="GeneID" id="112931922"/>
<proteinExistence type="predicted"/>
<keyword evidence="3" id="KW-1185">Reference proteome</keyword>
<feature type="compositionally biased region" description="Gly residues" evidence="1">
    <location>
        <begin position="1"/>
        <end position="21"/>
    </location>
</feature>
<evidence type="ECO:0000313" key="4">
    <source>
        <dbReference type="RefSeq" id="XP_072591247.1"/>
    </source>
</evidence>
<feature type="compositionally biased region" description="Acidic residues" evidence="1">
    <location>
        <begin position="25"/>
        <end position="35"/>
    </location>
</feature>
<organism evidence="3 4">
    <name type="scientific">Vulpes vulpes</name>
    <name type="common">Red fox</name>
    <dbReference type="NCBI Taxonomy" id="9627"/>
    <lineage>
        <taxon>Eukaryota</taxon>
        <taxon>Metazoa</taxon>
        <taxon>Chordata</taxon>
        <taxon>Craniata</taxon>
        <taxon>Vertebrata</taxon>
        <taxon>Euteleostomi</taxon>
        <taxon>Mammalia</taxon>
        <taxon>Eutheria</taxon>
        <taxon>Laurasiatheria</taxon>
        <taxon>Carnivora</taxon>
        <taxon>Caniformia</taxon>
        <taxon>Canidae</taxon>
        <taxon>Vulpes</taxon>
    </lineage>
</organism>
<feature type="compositionally biased region" description="Low complexity" evidence="1">
    <location>
        <begin position="57"/>
        <end position="67"/>
    </location>
</feature>
<keyword evidence="2" id="KW-0812">Transmembrane</keyword>
<dbReference type="Proteomes" id="UP001652641">
    <property type="component" value="Chromosome 14"/>
</dbReference>
<accession>A0ABM4YLT2</accession>
<keyword evidence="2" id="KW-1133">Transmembrane helix</keyword>
<keyword evidence="2" id="KW-0472">Membrane</keyword>
<evidence type="ECO:0000256" key="2">
    <source>
        <dbReference type="SAM" id="Phobius"/>
    </source>
</evidence>